<gene>
    <name evidence="6" type="ORF">P167DRAFT_538369</name>
</gene>
<dbReference type="InterPro" id="IPR001841">
    <property type="entry name" value="Znf_RING"/>
</dbReference>
<keyword evidence="3" id="KW-0862">Zinc</keyword>
<evidence type="ECO:0000259" key="5">
    <source>
        <dbReference type="PROSITE" id="PS50089"/>
    </source>
</evidence>
<organism evidence="6 7">
    <name type="scientific">Morchella conica CCBAS932</name>
    <dbReference type="NCBI Taxonomy" id="1392247"/>
    <lineage>
        <taxon>Eukaryota</taxon>
        <taxon>Fungi</taxon>
        <taxon>Dikarya</taxon>
        <taxon>Ascomycota</taxon>
        <taxon>Pezizomycotina</taxon>
        <taxon>Pezizomycetes</taxon>
        <taxon>Pezizales</taxon>
        <taxon>Morchellaceae</taxon>
        <taxon>Morchella</taxon>
    </lineage>
</organism>
<evidence type="ECO:0000313" key="6">
    <source>
        <dbReference type="EMBL" id="RPB09524.1"/>
    </source>
</evidence>
<dbReference type="SUPFAM" id="SSF57850">
    <property type="entry name" value="RING/U-box"/>
    <property type="match status" value="1"/>
</dbReference>
<dbReference type="InterPro" id="IPR013083">
    <property type="entry name" value="Znf_RING/FYVE/PHD"/>
</dbReference>
<dbReference type="STRING" id="1392247.A0A3N4KG60"/>
<proteinExistence type="predicted"/>
<evidence type="ECO:0000256" key="3">
    <source>
        <dbReference type="ARBA" id="ARBA00022833"/>
    </source>
</evidence>
<accession>A0A3N4KG60</accession>
<dbReference type="Pfam" id="PF00097">
    <property type="entry name" value="zf-C3HC4"/>
    <property type="match status" value="1"/>
</dbReference>
<dbReference type="Gene3D" id="3.30.40.10">
    <property type="entry name" value="Zinc/RING finger domain, C3HC4 (zinc finger)"/>
    <property type="match status" value="1"/>
</dbReference>
<keyword evidence="1" id="KW-0479">Metal-binding</keyword>
<dbReference type="InterPro" id="IPR018957">
    <property type="entry name" value="Znf_C3HC4_RING-type"/>
</dbReference>
<dbReference type="InParanoid" id="A0A3N4KG60"/>
<keyword evidence="2 4" id="KW-0863">Zinc-finger</keyword>
<sequence>MSTSTNFYANRDNLFVLPSAPENVSEPIKAPAITFLWDCHNNSVIIPRSRDELVANPSLPSCDTISIRTLFNRHELHFDVFNPGLINIREKAISLPRGTRAVRKWEEDSTPVPEKVHETLQCPICIDGMKPEVVFRGCCHAFCTECTVSLGSSSAAKREGEFACPLCRTAVRELAAVIPDGVNRGDSGYHIKYDEETFAKLNWMELNPWVLRVKGYKKLNVDDLLVVRLKEDGGMEVKHLSGWEKDIEVPFESKPMGMAIVTWVLVCFTKMVAMDMPMQS</sequence>
<dbReference type="SMART" id="SM00184">
    <property type="entry name" value="RING"/>
    <property type="match status" value="1"/>
</dbReference>
<dbReference type="AlphaFoldDB" id="A0A3N4KG60"/>
<dbReference type="OrthoDB" id="6105938at2759"/>
<evidence type="ECO:0000313" key="7">
    <source>
        <dbReference type="Proteomes" id="UP000277580"/>
    </source>
</evidence>
<keyword evidence="7" id="KW-1185">Reference proteome</keyword>
<dbReference type="GO" id="GO:0008270">
    <property type="term" value="F:zinc ion binding"/>
    <property type="evidence" value="ECO:0007669"/>
    <property type="project" value="UniProtKB-KW"/>
</dbReference>
<name>A0A3N4KG60_9PEZI</name>
<dbReference type="EMBL" id="ML119151">
    <property type="protein sequence ID" value="RPB09524.1"/>
    <property type="molecule type" value="Genomic_DNA"/>
</dbReference>
<evidence type="ECO:0000256" key="1">
    <source>
        <dbReference type="ARBA" id="ARBA00022723"/>
    </source>
</evidence>
<reference evidence="6 7" key="1">
    <citation type="journal article" date="2018" name="Nat. Ecol. Evol.">
        <title>Pezizomycetes genomes reveal the molecular basis of ectomycorrhizal truffle lifestyle.</title>
        <authorList>
            <person name="Murat C."/>
            <person name="Payen T."/>
            <person name="Noel B."/>
            <person name="Kuo A."/>
            <person name="Morin E."/>
            <person name="Chen J."/>
            <person name="Kohler A."/>
            <person name="Krizsan K."/>
            <person name="Balestrini R."/>
            <person name="Da Silva C."/>
            <person name="Montanini B."/>
            <person name="Hainaut M."/>
            <person name="Levati E."/>
            <person name="Barry K.W."/>
            <person name="Belfiori B."/>
            <person name="Cichocki N."/>
            <person name="Clum A."/>
            <person name="Dockter R.B."/>
            <person name="Fauchery L."/>
            <person name="Guy J."/>
            <person name="Iotti M."/>
            <person name="Le Tacon F."/>
            <person name="Lindquist E.A."/>
            <person name="Lipzen A."/>
            <person name="Malagnac F."/>
            <person name="Mello A."/>
            <person name="Molinier V."/>
            <person name="Miyauchi S."/>
            <person name="Poulain J."/>
            <person name="Riccioni C."/>
            <person name="Rubini A."/>
            <person name="Sitrit Y."/>
            <person name="Splivallo R."/>
            <person name="Traeger S."/>
            <person name="Wang M."/>
            <person name="Zifcakova L."/>
            <person name="Wipf D."/>
            <person name="Zambonelli A."/>
            <person name="Paolocci F."/>
            <person name="Nowrousian M."/>
            <person name="Ottonello S."/>
            <person name="Baldrian P."/>
            <person name="Spatafora J.W."/>
            <person name="Henrissat B."/>
            <person name="Nagy L.G."/>
            <person name="Aury J.M."/>
            <person name="Wincker P."/>
            <person name="Grigoriev I.V."/>
            <person name="Bonfante P."/>
            <person name="Martin F.M."/>
        </authorList>
    </citation>
    <scope>NUCLEOTIDE SEQUENCE [LARGE SCALE GENOMIC DNA]</scope>
    <source>
        <strain evidence="6 7">CCBAS932</strain>
    </source>
</reference>
<protein>
    <recommendedName>
        <fullName evidence="5">RING-type domain-containing protein</fullName>
    </recommendedName>
</protein>
<dbReference type="PROSITE" id="PS50089">
    <property type="entry name" value="ZF_RING_2"/>
    <property type="match status" value="1"/>
</dbReference>
<feature type="domain" description="RING-type" evidence="5">
    <location>
        <begin position="122"/>
        <end position="168"/>
    </location>
</feature>
<evidence type="ECO:0000256" key="2">
    <source>
        <dbReference type="ARBA" id="ARBA00022771"/>
    </source>
</evidence>
<dbReference type="Proteomes" id="UP000277580">
    <property type="component" value="Unassembled WGS sequence"/>
</dbReference>
<evidence type="ECO:0000256" key="4">
    <source>
        <dbReference type="PROSITE-ProRule" id="PRU00175"/>
    </source>
</evidence>